<protein>
    <submittedName>
        <fullName evidence="1">Uncharacterized protein</fullName>
    </submittedName>
</protein>
<dbReference type="HOGENOM" id="CLU_2838051_0_0_1"/>
<sequence length="66" mass="7372">AATRNVLSNYDEYAIDYDLITRLVETVAYDPQLSRFSSAILVFLPGIAEIRQLNDILAGHPSFKAD</sequence>
<feature type="non-terminal residue" evidence="1">
    <location>
        <position position="66"/>
    </location>
</feature>
<dbReference type="EMBL" id="KB445571">
    <property type="protein sequence ID" value="EMD95097.1"/>
    <property type="molecule type" value="Genomic_DNA"/>
</dbReference>
<name>M2V535_COCH5</name>
<dbReference type="AlphaFoldDB" id="M2V535"/>
<proteinExistence type="predicted"/>
<accession>M2V535</accession>
<evidence type="ECO:0000313" key="1">
    <source>
        <dbReference type="EMBL" id="EMD95097.1"/>
    </source>
</evidence>
<dbReference type="Proteomes" id="UP000016936">
    <property type="component" value="Unassembled WGS sequence"/>
</dbReference>
<evidence type="ECO:0000313" key="2">
    <source>
        <dbReference type="Proteomes" id="UP000016936"/>
    </source>
</evidence>
<feature type="non-terminal residue" evidence="1">
    <location>
        <position position="1"/>
    </location>
</feature>
<dbReference type="STRING" id="701091.M2V535"/>
<keyword evidence="2" id="KW-1185">Reference proteome</keyword>
<reference evidence="2" key="2">
    <citation type="journal article" date="2013" name="PLoS Genet.">
        <title>Comparative genome structure, secondary metabolite, and effector coding capacity across Cochliobolus pathogens.</title>
        <authorList>
            <person name="Condon B.J."/>
            <person name="Leng Y."/>
            <person name="Wu D."/>
            <person name="Bushley K.E."/>
            <person name="Ohm R.A."/>
            <person name="Otillar R."/>
            <person name="Martin J."/>
            <person name="Schackwitz W."/>
            <person name="Grimwood J."/>
            <person name="MohdZainudin N."/>
            <person name="Xue C."/>
            <person name="Wang R."/>
            <person name="Manning V.A."/>
            <person name="Dhillon B."/>
            <person name="Tu Z.J."/>
            <person name="Steffenson B.J."/>
            <person name="Salamov A."/>
            <person name="Sun H."/>
            <person name="Lowry S."/>
            <person name="LaButti K."/>
            <person name="Han J."/>
            <person name="Copeland A."/>
            <person name="Lindquist E."/>
            <person name="Barry K."/>
            <person name="Schmutz J."/>
            <person name="Baker S.E."/>
            <person name="Ciuffetti L.M."/>
            <person name="Grigoriev I.V."/>
            <person name="Zhong S."/>
            <person name="Turgeon B.G."/>
        </authorList>
    </citation>
    <scope>NUCLEOTIDE SEQUENCE [LARGE SCALE GENOMIC DNA]</scope>
    <source>
        <strain evidence="2">C5 / ATCC 48332 / race O</strain>
    </source>
</reference>
<reference evidence="1 2" key="1">
    <citation type="journal article" date="2012" name="PLoS Pathog.">
        <title>Diverse lifestyles and strategies of plant pathogenesis encoded in the genomes of eighteen Dothideomycetes fungi.</title>
        <authorList>
            <person name="Ohm R.A."/>
            <person name="Feau N."/>
            <person name="Henrissat B."/>
            <person name="Schoch C.L."/>
            <person name="Horwitz B.A."/>
            <person name="Barry K.W."/>
            <person name="Condon B.J."/>
            <person name="Copeland A.C."/>
            <person name="Dhillon B."/>
            <person name="Glaser F."/>
            <person name="Hesse C.N."/>
            <person name="Kosti I."/>
            <person name="LaButti K."/>
            <person name="Lindquist E.A."/>
            <person name="Lucas S."/>
            <person name="Salamov A.A."/>
            <person name="Bradshaw R.E."/>
            <person name="Ciuffetti L."/>
            <person name="Hamelin R.C."/>
            <person name="Kema G.H.J."/>
            <person name="Lawrence C."/>
            <person name="Scott J.A."/>
            <person name="Spatafora J.W."/>
            <person name="Turgeon B.G."/>
            <person name="de Wit P.J.G.M."/>
            <person name="Zhong S."/>
            <person name="Goodwin S.B."/>
            <person name="Grigoriev I.V."/>
        </authorList>
    </citation>
    <scope>NUCLEOTIDE SEQUENCE [LARGE SCALE GENOMIC DNA]</scope>
    <source>
        <strain evidence="2">C5 / ATCC 48332 / race O</strain>
    </source>
</reference>
<organism evidence="1 2">
    <name type="scientific">Cochliobolus heterostrophus (strain C5 / ATCC 48332 / race O)</name>
    <name type="common">Southern corn leaf blight fungus</name>
    <name type="synonym">Bipolaris maydis</name>
    <dbReference type="NCBI Taxonomy" id="701091"/>
    <lineage>
        <taxon>Eukaryota</taxon>
        <taxon>Fungi</taxon>
        <taxon>Dikarya</taxon>
        <taxon>Ascomycota</taxon>
        <taxon>Pezizomycotina</taxon>
        <taxon>Dothideomycetes</taxon>
        <taxon>Pleosporomycetidae</taxon>
        <taxon>Pleosporales</taxon>
        <taxon>Pleosporineae</taxon>
        <taxon>Pleosporaceae</taxon>
        <taxon>Bipolaris</taxon>
    </lineage>
</organism>
<gene>
    <name evidence="1" type="ORF">COCHEDRAFT_1019941</name>
</gene>